<evidence type="ECO:0000313" key="1">
    <source>
        <dbReference type="EMBL" id="VFJ14463.1"/>
    </source>
</evidence>
<name>A0A484IB06_9ARCH</name>
<accession>A0A484IB06</accession>
<sequence length="91" mass="10482">MIDSRRKIIEKVVKIGKYGLTVIADVGAFYYKSQKEKLVELETSSPTHFTDLAYNGICGYNQTDFNLLSEKQRNDIIKHRSMAIKLELLQN</sequence>
<dbReference type="GeneID" id="39421393"/>
<dbReference type="EMBL" id="LR216287">
    <property type="protein sequence ID" value="VFJ14463.1"/>
    <property type="molecule type" value="Genomic_DNA"/>
</dbReference>
<gene>
    <name evidence="1" type="ORF">NFRAN_2141</name>
</gene>
<dbReference type="Proteomes" id="UP000294299">
    <property type="component" value="Chromosome NFRAN"/>
</dbReference>
<organism evidence="1 2">
    <name type="scientific">Candidatus Nitrosocosmicus franklandianus</name>
    <dbReference type="NCBI Taxonomy" id="1798806"/>
    <lineage>
        <taxon>Archaea</taxon>
        <taxon>Nitrososphaerota</taxon>
        <taxon>Nitrososphaeria</taxon>
        <taxon>Nitrososphaerales</taxon>
        <taxon>Nitrososphaeraceae</taxon>
        <taxon>Candidatus Nitrosocosmicus</taxon>
    </lineage>
</organism>
<reference evidence="1 2" key="1">
    <citation type="submission" date="2019-02" db="EMBL/GenBank/DDBJ databases">
        <authorList>
            <person name="Lehtovirta-Morley E L."/>
        </authorList>
    </citation>
    <scope>NUCLEOTIDE SEQUENCE [LARGE SCALE GENOMIC DNA]</scope>
    <source>
        <strain evidence="1">NFRAN1</strain>
    </source>
</reference>
<proteinExistence type="predicted"/>
<dbReference type="RefSeq" id="WP_134484658.1">
    <property type="nucleotide sequence ID" value="NZ_LR216287.1"/>
</dbReference>
<evidence type="ECO:0000313" key="2">
    <source>
        <dbReference type="Proteomes" id="UP000294299"/>
    </source>
</evidence>
<dbReference type="KEGG" id="nfn:NFRAN_2141"/>
<dbReference type="AlphaFoldDB" id="A0A484IB06"/>
<protein>
    <submittedName>
        <fullName evidence="1">Uncharacterized protein</fullName>
    </submittedName>
</protein>
<keyword evidence="2" id="KW-1185">Reference proteome</keyword>